<dbReference type="KEGG" id="ehx:EMIHUDRAFT_370618"/>
<protein>
    <submittedName>
        <fullName evidence="2">Uncharacterized protein</fullName>
    </submittedName>
</protein>
<feature type="compositionally biased region" description="Low complexity" evidence="1">
    <location>
        <begin position="28"/>
        <end position="38"/>
    </location>
</feature>
<dbReference type="AlphaFoldDB" id="A0A0D3IW94"/>
<evidence type="ECO:0000313" key="2">
    <source>
        <dbReference type="EnsemblProtists" id="EOD15529"/>
    </source>
</evidence>
<keyword evidence="3" id="KW-1185">Reference proteome</keyword>
<sequence length="52" mass="5320">MAGAPAVAASGLLARERRKSPKAKKMAAKAPVAAKTPAWVATSSPASSIFRR</sequence>
<evidence type="ECO:0000313" key="3">
    <source>
        <dbReference type="Proteomes" id="UP000013827"/>
    </source>
</evidence>
<dbReference type="EnsemblProtists" id="EOD15529">
    <property type="protein sequence ID" value="EOD15529"/>
    <property type="gene ID" value="EMIHUDRAFT_370618"/>
</dbReference>
<dbReference type="PaxDb" id="2903-EOD15529"/>
<accession>A0A0D3IW94</accession>
<feature type="region of interest" description="Disordered" evidence="1">
    <location>
        <begin position="1"/>
        <end position="52"/>
    </location>
</feature>
<dbReference type="GeneID" id="17261683"/>
<dbReference type="Proteomes" id="UP000013827">
    <property type="component" value="Unassembled WGS sequence"/>
</dbReference>
<proteinExistence type="predicted"/>
<name>A0A0D3IW94_EMIH1</name>
<feature type="compositionally biased region" description="Basic residues" evidence="1">
    <location>
        <begin position="16"/>
        <end position="27"/>
    </location>
</feature>
<dbReference type="RefSeq" id="XP_005767958.1">
    <property type="nucleotide sequence ID" value="XM_005767901.1"/>
</dbReference>
<reference evidence="3" key="1">
    <citation type="journal article" date="2013" name="Nature">
        <title>Pan genome of the phytoplankton Emiliania underpins its global distribution.</title>
        <authorList>
            <person name="Read B.A."/>
            <person name="Kegel J."/>
            <person name="Klute M.J."/>
            <person name="Kuo A."/>
            <person name="Lefebvre S.C."/>
            <person name="Maumus F."/>
            <person name="Mayer C."/>
            <person name="Miller J."/>
            <person name="Monier A."/>
            <person name="Salamov A."/>
            <person name="Young J."/>
            <person name="Aguilar M."/>
            <person name="Claverie J.M."/>
            <person name="Frickenhaus S."/>
            <person name="Gonzalez K."/>
            <person name="Herman E.K."/>
            <person name="Lin Y.C."/>
            <person name="Napier J."/>
            <person name="Ogata H."/>
            <person name="Sarno A.F."/>
            <person name="Shmutz J."/>
            <person name="Schroeder D."/>
            <person name="de Vargas C."/>
            <person name="Verret F."/>
            <person name="von Dassow P."/>
            <person name="Valentin K."/>
            <person name="Van de Peer Y."/>
            <person name="Wheeler G."/>
            <person name="Dacks J.B."/>
            <person name="Delwiche C.F."/>
            <person name="Dyhrman S.T."/>
            <person name="Glockner G."/>
            <person name="John U."/>
            <person name="Richards T."/>
            <person name="Worden A.Z."/>
            <person name="Zhang X."/>
            <person name="Grigoriev I.V."/>
            <person name="Allen A.E."/>
            <person name="Bidle K."/>
            <person name="Borodovsky M."/>
            <person name="Bowler C."/>
            <person name="Brownlee C."/>
            <person name="Cock J.M."/>
            <person name="Elias M."/>
            <person name="Gladyshev V.N."/>
            <person name="Groth M."/>
            <person name="Guda C."/>
            <person name="Hadaegh A."/>
            <person name="Iglesias-Rodriguez M.D."/>
            <person name="Jenkins J."/>
            <person name="Jones B.M."/>
            <person name="Lawson T."/>
            <person name="Leese F."/>
            <person name="Lindquist E."/>
            <person name="Lobanov A."/>
            <person name="Lomsadze A."/>
            <person name="Malik S.B."/>
            <person name="Marsh M.E."/>
            <person name="Mackinder L."/>
            <person name="Mock T."/>
            <person name="Mueller-Roeber B."/>
            <person name="Pagarete A."/>
            <person name="Parker M."/>
            <person name="Probert I."/>
            <person name="Quesneville H."/>
            <person name="Raines C."/>
            <person name="Rensing S.A."/>
            <person name="Riano-Pachon D.M."/>
            <person name="Richier S."/>
            <person name="Rokitta S."/>
            <person name="Shiraiwa Y."/>
            <person name="Soanes D.M."/>
            <person name="van der Giezen M."/>
            <person name="Wahlund T.M."/>
            <person name="Williams B."/>
            <person name="Wilson W."/>
            <person name="Wolfe G."/>
            <person name="Wurch L.L."/>
        </authorList>
    </citation>
    <scope>NUCLEOTIDE SEQUENCE</scope>
</reference>
<evidence type="ECO:0000256" key="1">
    <source>
        <dbReference type="SAM" id="MobiDB-lite"/>
    </source>
</evidence>
<dbReference type="HOGENOM" id="CLU_3091316_0_0_1"/>
<reference evidence="2" key="2">
    <citation type="submission" date="2024-10" db="UniProtKB">
        <authorList>
            <consortium name="EnsemblProtists"/>
        </authorList>
    </citation>
    <scope>IDENTIFICATION</scope>
</reference>
<organism evidence="2 3">
    <name type="scientific">Emiliania huxleyi (strain CCMP1516)</name>
    <dbReference type="NCBI Taxonomy" id="280463"/>
    <lineage>
        <taxon>Eukaryota</taxon>
        <taxon>Haptista</taxon>
        <taxon>Haptophyta</taxon>
        <taxon>Prymnesiophyceae</taxon>
        <taxon>Isochrysidales</taxon>
        <taxon>Noelaerhabdaceae</taxon>
        <taxon>Emiliania</taxon>
    </lineage>
</organism>
<feature type="compositionally biased region" description="Polar residues" evidence="1">
    <location>
        <begin position="41"/>
        <end position="52"/>
    </location>
</feature>